<comment type="caution">
    <text evidence="9">Lacks conserved residue(s) required for the propagation of feature annotation.</text>
</comment>
<dbReference type="AlphaFoldDB" id="Q2RU03"/>
<dbReference type="Pfam" id="PF08436">
    <property type="entry name" value="DXP_redisom_C"/>
    <property type="match status" value="1"/>
</dbReference>
<feature type="binding site" evidence="9">
    <location>
        <position position="217"/>
    </location>
    <ligand>
        <name>1-deoxy-D-xylulose 5-phosphate</name>
        <dbReference type="ChEBI" id="CHEBI:57792"/>
    </ligand>
</feature>
<dbReference type="InterPro" id="IPR036169">
    <property type="entry name" value="DXPR_C_sf"/>
</dbReference>
<dbReference type="Pfam" id="PF02670">
    <property type="entry name" value="DXP_reductoisom"/>
    <property type="match status" value="1"/>
</dbReference>
<comment type="pathway">
    <text evidence="1 9">Isoprenoid biosynthesis; isopentenyl diphosphate biosynthesis via DXP pathway; isopentenyl diphosphate from 1-deoxy-D-xylulose 5-phosphate: step 1/6.</text>
</comment>
<feature type="binding site" evidence="9">
    <location>
        <position position="129"/>
    </location>
    <ligand>
        <name>NADPH</name>
        <dbReference type="ChEBI" id="CHEBI:57783"/>
    </ligand>
</feature>
<feature type="binding site" evidence="9">
    <location>
        <position position="20"/>
    </location>
    <ligand>
        <name>NADPH</name>
        <dbReference type="ChEBI" id="CHEBI:57783"/>
    </ligand>
</feature>
<feature type="domain" description="1-deoxy-D-xylulose 5-phosphate reductoisomerase N-terminal" evidence="10">
    <location>
        <begin position="12"/>
        <end position="137"/>
    </location>
</feature>
<dbReference type="InterPro" id="IPR026877">
    <property type="entry name" value="DXPR_C"/>
</dbReference>
<dbReference type="PIRSF" id="PIRSF006205">
    <property type="entry name" value="Dxp_reductismrs"/>
    <property type="match status" value="1"/>
</dbReference>
<feature type="binding site" evidence="9">
    <location>
        <position position="223"/>
    </location>
    <ligand>
        <name>1-deoxy-D-xylulose 5-phosphate</name>
        <dbReference type="ChEBI" id="CHEBI:57792"/>
    </ligand>
</feature>
<comment type="catalytic activity">
    <reaction evidence="8">
        <text>2-C-methyl-D-erythritol 4-phosphate + NADP(+) = 1-deoxy-D-xylulose 5-phosphate + NADPH + H(+)</text>
        <dbReference type="Rhea" id="RHEA:13717"/>
        <dbReference type="ChEBI" id="CHEBI:15378"/>
        <dbReference type="ChEBI" id="CHEBI:57783"/>
        <dbReference type="ChEBI" id="CHEBI:57792"/>
        <dbReference type="ChEBI" id="CHEBI:58262"/>
        <dbReference type="ChEBI" id="CHEBI:58349"/>
        <dbReference type="EC" id="1.1.1.267"/>
    </reaction>
    <physiologicalReaction direction="right-to-left" evidence="8">
        <dbReference type="Rhea" id="RHEA:13719"/>
    </physiologicalReaction>
</comment>
<evidence type="ECO:0000313" key="13">
    <source>
        <dbReference type="EMBL" id="ABC22392.1"/>
    </source>
</evidence>
<feature type="binding site" evidence="9">
    <location>
        <position position="181"/>
    </location>
    <ligand>
        <name>1-deoxy-D-xylulose 5-phosphate</name>
        <dbReference type="ChEBI" id="CHEBI:57792"/>
    </ligand>
</feature>
<keyword evidence="9" id="KW-0460">Magnesium</keyword>
<dbReference type="GO" id="GO:0030145">
    <property type="term" value="F:manganese ion binding"/>
    <property type="evidence" value="ECO:0007669"/>
    <property type="project" value="TreeGrafter"/>
</dbReference>
<organism evidence="13 14">
    <name type="scientific">Rhodospirillum rubrum (strain ATCC 11170 / ATH 1.1.1 / DSM 467 / LMG 4362 / NCIMB 8255 / S1)</name>
    <dbReference type="NCBI Taxonomy" id="269796"/>
    <lineage>
        <taxon>Bacteria</taxon>
        <taxon>Pseudomonadati</taxon>
        <taxon>Pseudomonadota</taxon>
        <taxon>Alphaproteobacteria</taxon>
        <taxon>Rhodospirillales</taxon>
        <taxon>Rhodospirillaceae</taxon>
        <taxon>Rhodospirillum</taxon>
    </lineage>
</organism>
<dbReference type="NCBIfam" id="NF009114">
    <property type="entry name" value="PRK12464.1"/>
    <property type="match status" value="1"/>
</dbReference>
<dbReference type="SUPFAM" id="SSF55347">
    <property type="entry name" value="Glyceraldehyde-3-phosphate dehydrogenase-like, C-terminal domain"/>
    <property type="match status" value="1"/>
</dbReference>
<evidence type="ECO:0000256" key="3">
    <source>
        <dbReference type="ARBA" id="ARBA00022723"/>
    </source>
</evidence>
<dbReference type="RefSeq" id="WP_011389467.1">
    <property type="nucleotide sequence ID" value="NC_007643.1"/>
</dbReference>
<dbReference type="Gene3D" id="3.40.50.720">
    <property type="entry name" value="NAD(P)-binding Rossmann-like Domain"/>
    <property type="match status" value="1"/>
</dbReference>
<evidence type="ECO:0000256" key="2">
    <source>
        <dbReference type="ARBA" id="ARBA00006825"/>
    </source>
</evidence>
<dbReference type="InterPro" id="IPR003821">
    <property type="entry name" value="DXP_reductoisomerase"/>
</dbReference>
<comment type="function">
    <text evidence="9">Catalyzes the NADPH-dependent rearrangement and reduction of 1-deoxy-D-xylulose-5-phosphate (DXP) to 2-C-methyl-D-erythritol 4-phosphate (MEP).</text>
</comment>
<dbReference type="Proteomes" id="UP000001929">
    <property type="component" value="Chromosome"/>
</dbReference>
<dbReference type="Gene3D" id="1.10.1740.10">
    <property type="match status" value="1"/>
</dbReference>
<dbReference type="HAMAP" id="MF_00183">
    <property type="entry name" value="DXP_reductoisom"/>
    <property type="match status" value="1"/>
</dbReference>
<keyword evidence="3 9" id="KW-0479">Metal-binding</keyword>
<dbReference type="GO" id="GO:0030604">
    <property type="term" value="F:1-deoxy-D-xylulose-5-phosphate reductoisomerase activity"/>
    <property type="evidence" value="ECO:0007669"/>
    <property type="project" value="UniProtKB-UniRule"/>
</dbReference>
<feature type="binding site" evidence="9">
    <location>
        <position position="204"/>
    </location>
    <ligand>
        <name>1-deoxy-D-xylulose 5-phosphate</name>
        <dbReference type="ChEBI" id="CHEBI:57792"/>
    </ligand>
</feature>
<dbReference type="InterPro" id="IPR013644">
    <property type="entry name" value="DXP_reductoisomerase_C"/>
</dbReference>
<gene>
    <name evidence="9" type="primary">dxr</name>
    <name evidence="13" type="ordered locus">Rru_A1592</name>
</gene>
<dbReference type="KEGG" id="rru:Rru_A1592"/>
<dbReference type="NCBIfam" id="TIGR00243">
    <property type="entry name" value="Dxr"/>
    <property type="match status" value="1"/>
</dbReference>
<evidence type="ECO:0000256" key="5">
    <source>
        <dbReference type="ARBA" id="ARBA00023002"/>
    </source>
</evidence>
<dbReference type="eggNOG" id="COG0743">
    <property type="taxonomic scope" value="Bacteria"/>
</dbReference>
<accession>Q2RU03</accession>
<evidence type="ECO:0000256" key="4">
    <source>
        <dbReference type="ARBA" id="ARBA00022857"/>
    </source>
</evidence>
<evidence type="ECO:0000256" key="6">
    <source>
        <dbReference type="ARBA" id="ARBA00023211"/>
    </source>
</evidence>
<evidence type="ECO:0000259" key="11">
    <source>
        <dbReference type="Pfam" id="PF08436"/>
    </source>
</evidence>
<feature type="binding site" evidence="9">
    <location>
        <position position="222"/>
    </location>
    <ligand>
        <name>1-deoxy-D-xylulose 5-phosphate</name>
        <dbReference type="ChEBI" id="CHEBI:57792"/>
    </ligand>
</feature>
<comment type="similarity">
    <text evidence="2 9">Belongs to the DXR family.</text>
</comment>
<feature type="binding site" evidence="9">
    <location>
        <position position="19"/>
    </location>
    <ligand>
        <name>NADPH</name>
        <dbReference type="ChEBI" id="CHEBI:57783"/>
    </ligand>
</feature>
<proteinExistence type="inferred from homology"/>
<sequence length="400" mass="42069">MSGTANGTPRRVSILGSTGSIGKNTLDLIGRSPERYQVVALTANGNAEALAAQAKATRAEIAVVADEAAYGRLKEALAGSGIEAAAGPQAVCEAAARDADWVMAAIVGAAGLAPTLAAVERGATIALANKECLVCAGDLFMAEIRRAGATFLPVDSEHNAIFQVFDFEKKERIERIILTASGGPFRDWTREAMAKATPEQAVAHPNWSMGAKISVDSASMFNKGLEFIEAYHIFGIAPERIEILVHPQSVIHSMVGYVDGSVLAQLGSPDMRTPIAYCLAWPDRMVAPVPHLDFPKLGHMDFRAPDPDRFPAIRIVRETLRRGGVAPTAMNAANEVAVAGFLGRQIGFLDIPAVVEATINDVMAGPLGNQAVDHLDAVMAVDGEARRIAAGHALAHAAAA</sequence>
<evidence type="ECO:0000259" key="12">
    <source>
        <dbReference type="Pfam" id="PF13288"/>
    </source>
</evidence>
<evidence type="ECO:0000256" key="7">
    <source>
        <dbReference type="ARBA" id="ARBA00023229"/>
    </source>
</evidence>
<feature type="binding site" evidence="9">
    <location>
        <position position="157"/>
    </location>
    <ligand>
        <name>Mn(2+)</name>
        <dbReference type="ChEBI" id="CHEBI:29035"/>
    </ligand>
</feature>
<dbReference type="EnsemblBacteria" id="ABC22392">
    <property type="protein sequence ID" value="ABC22392"/>
    <property type="gene ID" value="Rru_A1592"/>
</dbReference>
<dbReference type="PANTHER" id="PTHR30525">
    <property type="entry name" value="1-DEOXY-D-XYLULOSE 5-PHOSPHATE REDUCTOISOMERASE"/>
    <property type="match status" value="1"/>
</dbReference>
<feature type="binding site" evidence="9">
    <location>
        <position position="226"/>
    </location>
    <ligand>
        <name>1-deoxy-D-xylulose 5-phosphate</name>
        <dbReference type="ChEBI" id="CHEBI:57792"/>
    </ligand>
</feature>
<dbReference type="GO" id="GO:0051484">
    <property type="term" value="P:isopentenyl diphosphate biosynthetic process, methylerythritol 4-phosphate pathway involved in terpenoid biosynthetic process"/>
    <property type="evidence" value="ECO:0007669"/>
    <property type="project" value="UniProtKB-ARBA"/>
</dbReference>
<feature type="domain" description="1-deoxy-D-xylulose 5-phosphate reductoisomerase C-terminal" evidence="11">
    <location>
        <begin position="152"/>
        <end position="234"/>
    </location>
</feature>
<feature type="binding site" evidence="9">
    <location>
        <position position="226"/>
    </location>
    <ligand>
        <name>Mn(2+)</name>
        <dbReference type="ChEBI" id="CHEBI:29035"/>
    </ligand>
</feature>
<feature type="binding site" evidence="9">
    <location>
        <position position="156"/>
    </location>
    <ligand>
        <name>1-deoxy-D-xylulose 5-phosphate</name>
        <dbReference type="ChEBI" id="CHEBI:57792"/>
    </ligand>
</feature>
<feature type="binding site" evidence="9">
    <location>
        <position position="155"/>
    </location>
    <ligand>
        <name>Mn(2+)</name>
        <dbReference type="ChEBI" id="CHEBI:29035"/>
    </ligand>
</feature>
<dbReference type="SUPFAM" id="SSF69055">
    <property type="entry name" value="1-deoxy-D-xylulose-5-phosphate reductoisomerase, C-terminal domain"/>
    <property type="match status" value="1"/>
</dbReference>
<keyword evidence="4 9" id="KW-0521">NADP</keyword>
<dbReference type="EMBL" id="CP000230">
    <property type="protein sequence ID" value="ABC22392.1"/>
    <property type="molecule type" value="Genomic_DNA"/>
</dbReference>
<keyword evidence="5 9" id="KW-0560">Oxidoreductase</keyword>
<dbReference type="Pfam" id="PF13288">
    <property type="entry name" value="DXPR_C"/>
    <property type="match status" value="1"/>
</dbReference>
<evidence type="ECO:0000259" key="10">
    <source>
        <dbReference type="Pfam" id="PF02670"/>
    </source>
</evidence>
<keyword evidence="14" id="KW-1185">Reference proteome</keyword>
<dbReference type="FunFam" id="3.40.50.720:FF:000045">
    <property type="entry name" value="1-deoxy-D-xylulose 5-phosphate reductoisomerase"/>
    <property type="match status" value="1"/>
</dbReference>
<dbReference type="EC" id="1.1.1.267" evidence="9"/>
<protein>
    <recommendedName>
        <fullName evidence="9">1-deoxy-D-xylulose 5-phosphate reductoisomerase</fullName>
        <shortName evidence="9">DXP reductoisomerase</shortName>
        <ecNumber evidence="9">1.1.1.267</ecNumber>
    </recommendedName>
    <alternativeName>
        <fullName evidence="9">1-deoxyxylulose-5-phosphate reductoisomerase</fullName>
    </alternativeName>
    <alternativeName>
        <fullName evidence="9">2-C-methyl-D-erythritol 4-phosphate synthase</fullName>
    </alternativeName>
</protein>
<keyword evidence="6 9" id="KW-0464">Manganese</keyword>
<dbReference type="InterPro" id="IPR013512">
    <property type="entry name" value="DXP_reductoisomerase_N"/>
</dbReference>
<evidence type="ECO:0000313" key="14">
    <source>
        <dbReference type="Proteomes" id="UP000001929"/>
    </source>
</evidence>
<keyword evidence="7 9" id="KW-0414">Isoprene biosynthesis</keyword>
<dbReference type="PANTHER" id="PTHR30525:SF0">
    <property type="entry name" value="1-DEOXY-D-XYLULOSE 5-PHOSPHATE REDUCTOISOMERASE, CHLOROPLASTIC"/>
    <property type="match status" value="1"/>
</dbReference>
<dbReference type="UniPathway" id="UPA00056">
    <property type="reaction ID" value="UER00092"/>
</dbReference>
<comment type="cofactor">
    <cofactor evidence="9">
        <name>Mg(2+)</name>
        <dbReference type="ChEBI" id="CHEBI:18420"/>
    </cofactor>
    <cofactor evidence="9">
        <name>Mn(2+)</name>
        <dbReference type="ChEBI" id="CHEBI:29035"/>
    </cofactor>
</comment>
<dbReference type="GO" id="GO:0070402">
    <property type="term" value="F:NADPH binding"/>
    <property type="evidence" value="ECO:0007669"/>
    <property type="project" value="InterPro"/>
</dbReference>
<feature type="binding site" evidence="9">
    <location>
        <position position="46"/>
    </location>
    <ligand>
        <name>NADPH</name>
        <dbReference type="ChEBI" id="CHEBI:57783"/>
    </ligand>
</feature>
<reference evidence="13 14" key="1">
    <citation type="journal article" date="2011" name="Stand. Genomic Sci.">
        <title>Complete genome sequence of Rhodospirillum rubrum type strain (S1).</title>
        <authorList>
            <person name="Munk A.C."/>
            <person name="Copeland A."/>
            <person name="Lucas S."/>
            <person name="Lapidus A."/>
            <person name="Del Rio T.G."/>
            <person name="Barry K."/>
            <person name="Detter J.C."/>
            <person name="Hammon N."/>
            <person name="Israni S."/>
            <person name="Pitluck S."/>
            <person name="Brettin T."/>
            <person name="Bruce D."/>
            <person name="Han C."/>
            <person name="Tapia R."/>
            <person name="Gilna P."/>
            <person name="Schmutz J."/>
            <person name="Larimer F."/>
            <person name="Land M."/>
            <person name="Kyrpides N.C."/>
            <person name="Mavromatis K."/>
            <person name="Richardson P."/>
            <person name="Rohde M."/>
            <person name="Goker M."/>
            <person name="Klenk H.P."/>
            <person name="Zhang Y."/>
            <person name="Roberts G.P."/>
            <person name="Reslewic S."/>
            <person name="Schwartz D.C."/>
        </authorList>
    </citation>
    <scope>NUCLEOTIDE SEQUENCE [LARGE SCALE GENOMIC DNA]</scope>
    <source>
        <strain evidence="14">ATCC 11170 / ATH 1.1.1 / DSM 467 / LMG 4362 / NCIMB 8255 / S1</strain>
    </source>
</reference>
<dbReference type="SUPFAM" id="SSF51735">
    <property type="entry name" value="NAD(P)-binding Rossmann-fold domains"/>
    <property type="match status" value="1"/>
</dbReference>
<dbReference type="InterPro" id="IPR036291">
    <property type="entry name" value="NAD(P)-bd_dom_sf"/>
</dbReference>
<name>Q2RU03_RHORT</name>
<evidence type="ECO:0000256" key="1">
    <source>
        <dbReference type="ARBA" id="ARBA00005094"/>
    </source>
</evidence>
<feature type="binding site" evidence="9">
    <location>
        <position position="130"/>
    </location>
    <ligand>
        <name>1-deoxy-D-xylulose 5-phosphate</name>
        <dbReference type="ChEBI" id="CHEBI:57792"/>
    </ligand>
</feature>
<dbReference type="HOGENOM" id="CLU_035714_0_1_5"/>
<dbReference type="PATRIC" id="fig|269796.9.peg.1666"/>
<evidence type="ECO:0000256" key="9">
    <source>
        <dbReference type="HAMAP-Rule" id="MF_00183"/>
    </source>
</evidence>
<evidence type="ECO:0000256" key="8">
    <source>
        <dbReference type="ARBA" id="ARBA00048543"/>
    </source>
</evidence>
<dbReference type="PhylomeDB" id="Q2RU03"/>
<feature type="binding site" evidence="9">
    <location>
        <position position="21"/>
    </location>
    <ligand>
        <name>NADPH</name>
        <dbReference type="ChEBI" id="CHEBI:57783"/>
    </ligand>
</feature>
<feature type="binding site" evidence="9">
    <location>
        <position position="18"/>
    </location>
    <ligand>
        <name>NADPH</name>
        <dbReference type="ChEBI" id="CHEBI:57783"/>
    </ligand>
</feature>
<feature type="binding site" evidence="9">
    <location>
        <position position="210"/>
    </location>
    <ligand>
        <name>NADPH</name>
        <dbReference type="ChEBI" id="CHEBI:57783"/>
    </ligand>
</feature>
<feature type="binding site" evidence="9">
    <location>
        <position position="157"/>
    </location>
    <ligand>
        <name>1-deoxy-D-xylulose 5-phosphate</name>
        <dbReference type="ChEBI" id="CHEBI:57792"/>
    </ligand>
</feature>
<feature type="binding site" evidence="9">
    <location>
        <position position="131"/>
    </location>
    <ligand>
        <name>NADPH</name>
        <dbReference type="ChEBI" id="CHEBI:57783"/>
    </ligand>
</feature>
<feature type="domain" description="DXP reductoisomerase C-terminal" evidence="12">
    <location>
        <begin position="266"/>
        <end position="387"/>
    </location>
</feature>
<dbReference type="STRING" id="269796.Rru_A1592"/>